<dbReference type="PROSITE" id="PS51318">
    <property type="entry name" value="TAT"/>
    <property type="match status" value="1"/>
</dbReference>
<dbReference type="OrthoDB" id="9780733at2"/>
<dbReference type="GO" id="GO:0046872">
    <property type="term" value="F:metal ion binding"/>
    <property type="evidence" value="ECO:0007669"/>
    <property type="project" value="UniProtKB-KW"/>
</dbReference>
<feature type="binding site" evidence="2">
    <location>
        <position position="153"/>
    </location>
    <ligand>
        <name>substrate</name>
    </ligand>
</feature>
<dbReference type="PANTHER" id="PTHR33376:SF5">
    <property type="entry name" value="EXTRACYTOPLASMIC SOLUTE RECEPTOR PROTEIN"/>
    <property type="match status" value="1"/>
</dbReference>
<evidence type="ECO:0000256" key="2">
    <source>
        <dbReference type="PIRSR" id="PIRSR039026-2"/>
    </source>
</evidence>
<dbReference type="Gene3D" id="3.40.190.10">
    <property type="entry name" value="Periplasmic binding protein-like II"/>
    <property type="match status" value="1"/>
</dbReference>
<dbReference type="AlphaFoldDB" id="A0A4V2JEH7"/>
<evidence type="ECO:0000256" key="1">
    <source>
        <dbReference type="ARBA" id="ARBA00022729"/>
    </source>
</evidence>
<dbReference type="EMBL" id="SIUB01000001">
    <property type="protein sequence ID" value="TBN55316.1"/>
    <property type="molecule type" value="Genomic_DNA"/>
</dbReference>
<evidence type="ECO:0000313" key="4">
    <source>
        <dbReference type="Proteomes" id="UP000291613"/>
    </source>
</evidence>
<gene>
    <name evidence="3" type="ORF">EYR15_01165</name>
</gene>
<dbReference type="InterPro" id="IPR018389">
    <property type="entry name" value="DctP_fam"/>
</dbReference>
<proteinExistence type="predicted"/>
<reference evidence="3 4" key="1">
    <citation type="submission" date="2019-02" db="EMBL/GenBank/DDBJ databases">
        <title>Hansschlegelia quercus sp. nov., a novel methylotrophic bacterium from buds of oak (Quercus robur L.).</title>
        <authorList>
            <person name="Agafonova N.V."/>
            <person name="Kaparullina E.N."/>
            <person name="Grouzdev D.S."/>
            <person name="Doronina N.V."/>
        </authorList>
    </citation>
    <scope>NUCLEOTIDE SEQUENCE [LARGE SCALE GENOMIC DNA]</scope>
    <source>
        <strain evidence="3 4">Dub</strain>
    </source>
</reference>
<organism evidence="3 4">
    <name type="scientific">Hansschlegelia quercus</name>
    <dbReference type="NCBI Taxonomy" id="2528245"/>
    <lineage>
        <taxon>Bacteria</taxon>
        <taxon>Pseudomonadati</taxon>
        <taxon>Pseudomonadota</taxon>
        <taxon>Alphaproteobacteria</taxon>
        <taxon>Hyphomicrobiales</taxon>
        <taxon>Methylopilaceae</taxon>
        <taxon>Hansschlegelia</taxon>
    </lineage>
</organism>
<comment type="caution">
    <text evidence="3">The sequence shown here is derived from an EMBL/GenBank/DDBJ whole genome shotgun (WGS) entry which is preliminary data.</text>
</comment>
<dbReference type="InterPro" id="IPR026289">
    <property type="entry name" value="SBP_TakP-like"/>
</dbReference>
<feature type="binding site" evidence="2">
    <location>
        <position position="212"/>
    </location>
    <ligand>
        <name>Na(+)</name>
        <dbReference type="ChEBI" id="CHEBI:29101"/>
    </ligand>
</feature>
<name>A0A4V2JEH7_9HYPH</name>
<protein>
    <submittedName>
        <fullName evidence="3">ABC transporter substrate-binding protein</fullName>
    </submittedName>
</protein>
<dbReference type="GO" id="GO:0031317">
    <property type="term" value="C:tripartite ATP-independent periplasmic transporter complex"/>
    <property type="evidence" value="ECO:0007669"/>
    <property type="project" value="InterPro"/>
</dbReference>
<dbReference type="Pfam" id="PF03480">
    <property type="entry name" value="DctP"/>
    <property type="match status" value="1"/>
</dbReference>
<feature type="binding site" evidence="2">
    <location>
        <position position="211"/>
    </location>
    <ligand>
        <name>substrate</name>
    </ligand>
</feature>
<accession>A0A4V2JEH7</accession>
<keyword evidence="2" id="KW-0479">Metal-binding</keyword>
<dbReference type="Gene3D" id="3.40.190.170">
    <property type="entry name" value="Bacterial extracellular solute-binding protein, family 7"/>
    <property type="match status" value="1"/>
</dbReference>
<evidence type="ECO:0000313" key="3">
    <source>
        <dbReference type="EMBL" id="TBN55316.1"/>
    </source>
</evidence>
<dbReference type="InterPro" id="IPR038404">
    <property type="entry name" value="TRAP_DctP_sf"/>
</dbReference>
<dbReference type="GO" id="GO:0055085">
    <property type="term" value="P:transmembrane transport"/>
    <property type="evidence" value="ECO:0007669"/>
    <property type="project" value="InterPro"/>
</dbReference>
<dbReference type="InterPro" id="IPR006311">
    <property type="entry name" value="TAT_signal"/>
</dbReference>
<keyword evidence="1" id="KW-0732">Signal</keyword>
<sequence length="359" mass="38205">MERRRFLGVAGLAAGVTVAAPAVARAAPRVKWRIASGFPQSLDVLRGAGTLFCETIAEMSDGAFTATLAGPGEGAAPSDAADAVTRGAVEAAHTASCYSTSKDPAFALGTATPFGPNTRQMAGWLRSGGTELLDAFYARFGFAGLPCGATGAQMGGWFSRDVSGLGDLKGLRITTAGLSGEVYRKLGAEPRELAGAEVYASLEKHDIDAAEWAGPYDDQKLGLQQVAKNYLYPGWRGGAVAHLFVGRAAWDELPRAYKAMARAAAALVTETTLARYDAGNPKALREIVAAGARLKPFPRDVMEAAYKASQDVFADLYEKSPDFRKIHESQAAFRNEDLLWFRVAELPFDVFIAQMQARG</sequence>
<dbReference type="PANTHER" id="PTHR33376">
    <property type="match status" value="1"/>
</dbReference>
<keyword evidence="4" id="KW-1185">Reference proteome</keyword>
<dbReference type="PIRSF" id="PIRSF039026">
    <property type="entry name" value="SiaP"/>
    <property type="match status" value="1"/>
</dbReference>
<dbReference type="Proteomes" id="UP000291613">
    <property type="component" value="Unassembled WGS sequence"/>
</dbReference>